<dbReference type="Pfam" id="PF05239">
    <property type="entry name" value="PRC"/>
    <property type="match status" value="1"/>
</dbReference>
<proteinExistence type="predicted"/>
<organism evidence="2 3">
    <name type="scientific">Streptomyces griseoaurantiacus</name>
    <dbReference type="NCBI Taxonomy" id="68213"/>
    <lineage>
        <taxon>Bacteria</taxon>
        <taxon>Bacillati</taxon>
        <taxon>Actinomycetota</taxon>
        <taxon>Actinomycetes</taxon>
        <taxon>Kitasatosporales</taxon>
        <taxon>Streptomycetaceae</taxon>
        <taxon>Streptomyces</taxon>
        <taxon>Streptomyces aurantiacus group</taxon>
    </lineage>
</organism>
<dbReference type="Gene3D" id="2.30.30.240">
    <property type="entry name" value="PRC-barrel domain"/>
    <property type="match status" value="2"/>
</dbReference>
<dbReference type="EMBL" id="JACERG010000020">
    <property type="protein sequence ID" value="MBA5225612.1"/>
    <property type="molecule type" value="Genomic_DNA"/>
</dbReference>
<accession>A0A7W2DZ84</accession>
<dbReference type="AlphaFoldDB" id="A0A7W2DZ84"/>
<dbReference type="Proteomes" id="UP000587608">
    <property type="component" value="Unassembled WGS sequence"/>
</dbReference>
<evidence type="ECO:0000259" key="1">
    <source>
        <dbReference type="Pfam" id="PF05239"/>
    </source>
</evidence>
<feature type="domain" description="PRC-barrel" evidence="1">
    <location>
        <begin position="2"/>
        <end position="68"/>
    </location>
</feature>
<name>A0A7W2DZ84_9ACTN</name>
<protein>
    <submittedName>
        <fullName evidence="2">PRC-barrel domain-containing protein</fullName>
    </submittedName>
</protein>
<gene>
    <name evidence="2" type="ORF">H1X69_30060</name>
</gene>
<evidence type="ECO:0000313" key="3">
    <source>
        <dbReference type="Proteomes" id="UP000587608"/>
    </source>
</evidence>
<reference evidence="2 3" key="1">
    <citation type="submission" date="2020-07" db="EMBL/GenBank/DDBJ databases">
        <title>Differential regulation of undecylprodigiosin biosynthesis in the yeast-scavenging Streptomyces strain MBK6.</title>
        <authorList>
            <person name="Baral B."/>
            <person name="Siitonen V."/>
            <person name="Laughlin M."/>
            <person name="Yamada K."/>
            <person name="Ilomaeki M."/>
            <person name="Metsae-Ketelae M."/>
            <person name="Niemi J."/>
        </authorList>
    </citation>
    <scope>NUCLEOTIDE SEQUENCE [LARGE SCALE GENOMIC DNA]</scope>
    <source>
        <strain evidence="2 3">MBK6</strain>
    </source>
</reference>
<sequence>MMLYSRTVGLPVVTLGEAAELGTVAGLEMDLARGRITGVRVSGRGRRTTVLPWEALHALGADAVLVRSAAGGEIRKEAMPKVMGLRVLSEDGEERGTATDLAFDAEDGRLEKLLTDLGEIPAGSVRGFGDYAWVVAST</sequence>
<dbReference type="SUPFAM" id="SSF50346">
    <property type="entry name" value="PRC-barrel domain"/>
    <property type="match status" value="2"/>
</dbReference>
<comment type="caution">
    <text evidence="2">The sequence shown here is derived from an EMBL/GenBank/DDBJ whole genome shotgun (WGS) entry which is preliminary data.</text>
</comment>
<dbReference type="InterPro" id="IPR027275">
    <property type="entry name" value="PRC-brl_dom"/>
</dbReference>
<dbReference type="InterPro" id="IPR011033">
    <property type="entry name" value="PRC_barrel-like_sf"/>
</dbReference>
<evidence type="ECO:0000313" key="2">
    <source>
        <dbReference type="EMBL" id="MBA5225612.1"/>
    </source>
</evidence>